<keyword evidence="2" id="KW-0812">Transmembrane</keyword>
<feature type="transmembrane region" description="Helical" evidence="2">
    <location>
        <begin position="91"/>
        <end position="114"/>
    </location>
</feature>
<keyword evidence="3" id="KW-1185">Reference proteome</keyword>
<keyword evidence="2" id="KW-0472">Membrane</keyword>
<name>A0A915LZE3_MELJA</name>
<dbReference type="AlphaFoldDB" id="A0A915LZE3"/>
<sequence length="223" mass="24756">MKNQKIVKTVLNGINSRRGCDKLEMLIAIIFDVDETKINDNRGELGFLVKHRFGVGLKLLKRNLMKLKNLLKANRGNIATSTTKGAPPVPLSWRTGGCQMILFIVVFSCLINGVEGLEDTTIAIISFTSPFIACLAFWVSICLLKKLRTNDTDSKKETKMEEGKQLQKILITKEETTEEEDPSTIEIDVTQASELDNGGHTTEEEKPSTIEIDVTQASELDNG</sequence>
<evidence type="ECO:0000256" key="2">
    <source>
        <dbReference type="SAM" id="Phobius"/>
    </source>
</evidence>
<proteinExistence type="predicted"/>
<evidence type="ECO:0000313" key="3">
    <source>
        <dbReference type="Proteomes" id="UP000887561"/>
    </source>
</evidence>
<organism evidence="3 4">
    <name type="scientific">Meloidogyne javanica</name>
    <name type="common">Root-knot nematode worm</name>
    <dbReference type="NCBI Taxonomy" id="6303"/>
    <lineage>
        <taxon>Eukaryota</taxon>
        <taxon>Metazoa</taxon>
        <taxon>Ecdysozoa</taxon>
        <taxon>Nematoda</taxon>
        <taxon>Chromadorea</taxon>
        <taxon>Rhabditida</taxon>
        <taxon>Tylenchina</taxon>
        <taxon>Tylenchomorpha</taxon>
        <taxon>Tylenchoidea</taxon>
        <taxon>Meloidogynidae</taxon>
        <taxon>Meloidogyninae</taxon>
        <taxon>Meloidogyne</taxon>
        <taxon>Meloidogyne incognita group</taxon>
    </lineage>
</organism>
<reference evidence="4" key="1">
    <citation type="submission" date="2022-11" db="UniProtKB">
        <authorList>
            <consortium name="WormBaseParasite"/>
        </authorList>
    </citation>
    <scope>IDENTIFICATION</scope>
</reference>
<keyword evidence="2" id="KW-1133">Transmembrane helix</keyword>
<evidence type="ECO:0000313" key="4">
    <source>
        <dbReference type="WBParaSite" id="scaffold20450_cov151.g19481"/>
    </source>
</evidence>
<dbReference type="WBParaSite" id="scaffold20450_cov151.g19481">
    <property type="protein sequence ID" value="scaffold20450_cov151.g19481"/>
    <property type="gene ID" value="scaffold20450_cov151.g19481"/>
</dbReference>
<accession>A0A915LZE3</accession>
<protein>
    <submittedName>
        <fullName evidence="4">Transmembrane protein</fullName>
    </submittedName>
</protein>
<feature type="transmembrane region" description="Helical" evidence="2">
    <location>
        <begin position="120"/>
        <end position="144"/>
    </location>
</feature>
<feature type="region of interest" description="Disordered" evidence="1">
    <location>
        <begin position="172"/>
        <end position="223"/>
    </location>
</feature>
<dbReference type="Proteomes" id="UP000887561">
    <property type="component" value="Unplaced"/>
</dbReference>
<evidence type="ECO:0000256" key="1">
    <source>
        <dbReference type="SAM" id="MobiDB-lite"/>
    </source>
</evidence>